<dbReference type="Gene3D" id="1.20.90.10">
    <property type="entry name" value="Phospholipase A2 domain"/>
    <property type="match status" value="1"/>
</dbReference>
<dbReference type="FunFam" id="1.20.90.10:FF:000001">
    <property type="entry name" value="Basic phospholipase A2 homolog"/>
    <property type="match status" value="1"/>
</dbReference>
<feature type="binding site" evidence="5">
    <location>
        <position position="49"/>
    </location>
    <ligand>
        <name>Ca(2+)</name>
        <dbReference type="ChEBI" id="CHEBI:29108"/>
    </ligand>
</feature>
<feature type="non-terminal residue" evidence="10">
    <location>
        <position position="140"/>
    </location>
</feature>
<organism evidence="10 11">
    <name type="scientific">Formicarius rufipectus</name>
    <dbReference type="NCBI Taxonomy" id="1118560"/>
    <lineage>
        <taxon>Eukaryota</taxon>
        <taxon>Metazoa</taxon>
        <taxon>Chordata</taxon>
        <taxon>Craniata</taxon>
        <taxon>Vertebrata</taxon>
        <taxon>Euteleostomi</taxon>
        <taxon>Archelosauria</taxon>
        <taxon>Archosauria</taxon>
        <taxon>Dinosauria</taxon>
        <taxon>Saurischia</taxon>
        <taxon>Theropoda</taxon>
        <taxon>Coelurosauria</taxon>
        <taxon>Aves</taxon>
        <taxon>Neognathae</taxon>
        <taxon>Neoaves</taxon>
        <taxon>Telluraves</taxon>
        <taxon>Australaves</taxon>
        <taxon>Passeriformes</taxon>
        <taxon>Formicariidae</taxon>
        <taxon>Formicarius</taxon>
    </lineage>
</organism>
<evidence type="ECO:0000256" key="1">
    <source>
        <dbReference type="ARBA" id="ARBA00004613"/>
    </source>
</evidence>
<dbReference type="Proteomes" id="UP000520463">
    <property type="component" value="Unassembled WGS sequence"/>
</dbReference>
<feature type="binding site" evidence="5">
    <location>
        <position position="51"/>
    </location>
    <ligand>
        <name>Ca(2+)</name>
        <dbReference type="ChEBI" id="CHEBI:29108"/>
    </ligand>
</feature>
<dbReference type="GO" id="GO:0042130">
    <property type="term" value="P:negative regulation of T cell proliferation"/>
    <property type="evidence" value="ECO:0007669"/>
    <property type="project" value="TreeGrafter"/>
</dbReference>
<dbReference type="PROSITE" id="PS00118">
    <property type="entry name" value="PA2_HIS"/>
    <property type="match status" value="1"/>
</dbReference>
<evidence type="ECO:0000313" key="11">
    <source>
        <dbReference type="Proteomes" id="UP000520463"/>
    </source>
</evidence>
<keyword evidence="5" id="KW-0106">Calcium</keyword>
<dbReference type="EMBL" id="VXAU01005775">
    <property type="protein sequence ID" value="NXK97677.1"/>
    <property type="molecule type" value="Genomic_DNA"/>
</dbReference>
<proteinExistence type="inferred from homology"/>
<gene>
    <name evidence="10" type="primary">Pa2bn</name>
    <name evidence="10" type="ORF">FORRUF_R06744</name>
</gene>
<comment type="cofactor">
    <cofactor evidence="5">
        <name>Ca(2+)</name>
        <dbReference type="ChEBI" id="CHEBI:29108"/>
    </cofactor>
    <text evidence="5">Binds 1 Ca(2+) ion per subunit.</text>
</comment>
<feature type="binding site" evidence="5">
    <location>
        <position position="70"/>
    </location>
    <ligand>
        <name>Ca(2+)</name>
        <dbReference type="ChEBI" id="CHEBI:29108"/>
    </ligand>
</feature>
<feature type="domain" description="Phospholipase A2-like central" evidence="9">
    <location>
        <begin position="23"/>
        <end position="140"/>
    </location>
</feature>
<evidence type="ECO:0000259" key="9">
    <source>
        <dbReference type="SMART" id="SM00085"/>
    </source>
</evidence>
<dbReference type="InterPro" id="IPR001211">
    <property type="entry name" value="PLA2"/>
</dbReference>
<evidence type="ECO:0000256" key="2">
    <source>
        <dbReference type="ARBA" id="ARBA00022525"/>
    </source>
</evidence>
<dbReference type="InterPro" id="IPR036444">
    <property type="entry name" value="PLipase_A2_dom_sf"/>
</dbReference>
<keyword evidence="8" id="KW-0732">Signal</keyword>
<dbReference type="SUPFAM" id="SSF48619">
    <property type="entry name" value="Phospholipase A2, PLA2"/>
    <property type="match status" value="1"/>
</dbReference>
<dbReference type="Pfam" id="PF00068">
    <property type="entry name" value="Phospholip_A2_1"/>
    <property type="match status" value="1"/>
</dbReference>
<evidence type="ECO:0000313" key="10">
    <source>
        <dbReference type="EMBL" id="NXK97677.1"/>
    </source>
</evidence>
<dbReference type="GO" id="GO:0005543">
    <property type="term" value="F:phospholipid binding"/>
    <property type="evidence" value="ECO:0007669"/>
    <property type="project" value="TreeGrafter"/>
</dbReference>
<keyword evidence="11" id="KW-1185">Reference proteome</keyword>
<evidence type="ECO:0000256" key="3">
    <source>
        <dbReference type="ARBA" id="ARBA00023157"/>
    </source>
</evidence>
<dbReference type="GO" id="GO:0005576">
    <property type="term" value="C:extracellular region"/>
    <property type="evidence" value="ECO:0007669"/>
    <property type="project" value="UniProtKB-SubCell"/>
</dbReference>
<dbReference type="PANTHER" id="PTHR11716">
    <property type="entry name" value="PHOSPHOLIPASE A2 FAMILY MEMBER"/>
    <property type="match status" value="1"/>
</dbReference>
<feature type="disulfide bond" evidence="6">
    <location>
        <begin position="99"/>
        <end position="110"/>
    </location>
</feature>
<keyword evidence="3 6" id="KW-1015">Disulfide bond</keyword>
<dbReference type="InterPro" id="IPR033113">
    <property type="entry name" value="PLA2_histidine"/>
</dbReference>
<feature type="disulfide bond" evidence="6">
    <location>
        <begin position="50"/>
        <end position="66"/>
    </location>
</feature>
<feature type="signal peptide" evidence="8">
    <location>
        <begin position="1"/>
        <end position="18"/>
    </location>
</feature>
<dbReference type="PANTHER" id="PTHR11716:SF9">
    <property type="entry name" value="PHOSPHOLIPASE A2, MEMBRANE ASSOCIATED"/>
    <property type="match status" value="1"/>
</dbReference>
<dbReference type="GO" id="GO:0006644">
    <property type="term" value="P:phospholipid metabolic process"/>
    <property type="evidence" value="ECO:0007669"/>
    <property type="project" value="InterPro"/>
</dbReference>
<name>A0A7L0NXU3_9PASS</name>
<sequence length="140" mass="16007">MNPLLALSLLFAWGKCLSSAHGNLLQLNKMITEVTGKSAWLHYAFYGCYCGLGGEGQPKDDSDRCCQLHDTCYLSLLSHHCDAKKQRYHYSWHHGSLSCGKGSWCAQLSCECDRSLALCLKRNVGSYRKRYQFYPKRWCK</sequence>
<dbReference type="GO" id="GO:0005509">
    <property type="term" value="F:calcium ion binding"/>
    <property type="evidence" value="ECO:0007669"/>
    <property type="project" value="InterPro"/>
</dbReference>
<feature type="disulfide bond" evidence="6">
    <location>
        <begin position="81"/>
        <end position="105"/>
    </location>
</feature>
<dbReference type="InterPro" id="IPR016090">
    <property type="entry name" value="PLA2-like_dom"/>
</dbReference>
<feature type="active site" evidence="4">
    <location>
        <position position="69"/>
    </location>
</feature>
<reference evidence="10 11" key="1">
    <citation type="submission" date="2019-09" db="EMBL/GenBank/DDBJ databases">
        <title>Bird 10,000 Genomes (B10K) Project - Family phase.</title>
        <authorList>
            <person name="Zhang G."/>
        </authorList>
    </citation>
    <scope>NUCLEOTIDE SEQUENCE [LARGE SCALE GENOMIC DNA]</scope>
    <source>
        <strain evidence="10">B10K-DU-001-43</strain>
        <tissue evidence="10">Muscle</tissue>
    </source>
</reference>
<keyword evidence="5" id="KW-0479">Metal-binding</keyword>
<dbReference type="CDD" id="cd00125">
    <property type="entry name" value="PLA2c"/>
    <property type="match status" value="1"/>
</dbReference>
<dbReference type="PRINTS" id="PR00389">
    <property type="entry name" value="PHPHLIPASEA2"/>
</dbReference>
<feature type="disulfide bond" evidence="6">
    <location>
        <begin position="65"/>
        <end position="119"/>
    </location>
</feature>
<feature type="chain" id="PRO_5029646154" evidence="8">
    <location>
        <begin position="19"/>
        <end position="140"/>
    </location>
</feature>
<comment type="similarity">
    <text evidence="7">Belongs to the phospholipase A2 family.</text>
</comment>
<evidence type="ECO:0000256" key="4">
    <source>
        <dbReference type="PIRSR" id="PIRSR601211-1"/>
    </source>
</evidence>
<feature type="non-terminal residue" evidence="10">
    <location>
        <position position="1"/>
    </location>
</feature>
<feature type="disulfide bond" evidence="6">
    <location>
        <begin position="72"/>
        <end position="112"/>
    </location>
</feature>
<evidence type="ECO:0000256" key="7">
    <source>
        <dbReference type="RuleBase" id="RU003654"/>
    </source>
</evidence>
<keyword evidence="2" id="KW-0964">Secreted</keyword>
<evidence type="ECO:0000256" key="8">
    <source>
        <dbReference type="SAM" id="SignalP"/>
    </source>
</evidence>
<evidence type="ECO:0000256" key="5">
    <source>
        <dbReference type="PIRSR" id="PIRSR601211-2"/>
    </source>
</evidence>
<feature type="active site" evidence="4">
    <location>
        <position position="113"/>
    </location>
</feature>
<dbReference type="GO" id="GO:0016042">
    <property type="term" value="P:lipid catabolic process"/>
    <property type="evidence" value="ECO:0007669"/>
    <property type="project" value="InterPro"/>
</dbReference>
<feature type="binding site" evidence="5">
    <location>
        <position position="53"/>
    </location>
    <ligand>
        <name>Ca(2+)</name>
        <dbReference type="ChEBI" id="CHEBI:29108"/>
    </ligand>
</feature>
<feature type="disulfide bond" evidence="6">
    <location>
        <begin position="48"/>
        <end position="139"/>
    </location>
</feature>
<comment type="subcellular location">
    <subcellularLocation>
        <location evidence="1">Secreted</location>
    </subcellularLocation>
</comment>
<dbReference type="GO" id="GO:0050482">
    <property type="term" value="P:arachidonate secretion"/>
    <property type="evidence" value="ECO:0007669"/>
    <property type="project" value="InterPro"/>
</dbReference>
<accession>A0A7L0NXU3</accession>
<evidence type="ECO:0000256" key="6">
    <source>
        <dbReference type="PIRSR" id="PIRSR601211-3"/>
    </source>
</evidence>
<dbReference type="SMART" id="SM00085">
    <property type="entry name" value="PA2c"/>
    <property type="match status" value="1"/>
</dbReference>
<dbReference type="GO" id="GO:0047498">
    <property type="term" value="F:calcium-dependent phospholipase A2 activity"/>
    <property type="evidence" value="ECO:0007669"/>
    <property type="project" value="TreeGrafter"/>
</dbReference>
<dbReference type="OrthoDB" id="5841574at2759"/>
<protein>
    <submittedName>
        <fullName evidence="10">PA2BN phospholipase</fullName>
    </submittedName>
</protein>
<dbReference type="AlphaFoldDB" id="A0A7L0NXU3"/>
<comment type="caution">
    <text evidence="10">The sequence shown here is derived from an EMBL/GenBank/DDBJ whole genome shotgun (WGS) entry which is preliminary data.</text>
</comment>